<evidence type="ECO:0000313" key="3">
    <source>
        <dbReference type="EMBL" id="CAB4873967.1"/>
    </source>
</evidence>
<dbReference type="Gene3D" id="3.90.550.10">
    <property type="entry name" value="Spore Coat Polysaccharide Biosynthesis Protein SpsA, Chain A"/>
    <property type="match status" value="1"/>
</dbReference>
<dbReference type="CDD" id="cd00761">
    <property type="entry name" value="Glyco_tranf_GTA_type"/>
    <property type="match status" value="1"/>
</dbReference>
<gene>
    <name evidence="3" type="ORF">UFOPK3472_00120</name>
</gene>
<dbReference type="PANTHER" id="PTHR43685:SF12">
    <property type="entry name" value="GLYCOSYL TRANSFERASE FAMILY 2"/>
    <property type="match status" value="1"/>
</dbReference>
<dbReference type="PANTHER" id="PTHR43685">
    <property type="entry name" value="GLYCOSYLTRANSFERASE"/>
    <property type="match status" value="1"/>
</dbReference>
<accession>A0A6J7DTK8</accession>
<evidence type="ECO:0000259" key="2">
    <source>
        <dbReference type="Pfam" id="PF00535"/>
    </source>
</evidence>
<dbReference type="EMBL" id="CAFBLX010000004">
    <property type="protein sequence ID" value="CAB4873967.1"/>
    <property type="molecule type" value="Genomic_DNA"/>
</dbReference>
<protein>
    <submittedName>
        <fullName evidence="3">Unannotated protein</fullName>
    </submittedName>
</protein>
<evidence type="ECO:0000256" key="1">
    <source>
        <dbReference type="SAM" id="MobiDB-lite"/>
    </source>
</evidence>
<organism evidence="3">
    <name type="scientific">freshwater metagenome</name>
    <dbReference type="NCBI Taxonomy" id="449393"/>
    <lineage>
        <taxon>unclassified sequences</taxon>
        <taxon>metagenomes</taxon>
        <taxon>ecological metagenomes</taxon>
    </lineage>
</organism>
<dbReference type="Pfam" id="PF00535">
    <property type="entry name" value="Glycos_transf_2"/>
    <property type="match status" value="1"/>
</dbReference>
<reference evidence="3" key="1">
    <citation type="submission" date="2020-05" db="EMBL/GenBank/DDBJ databases">
        <authorList>
            <person name="Chiriac C."/>
            <person name="Salcher M."/>
            <person name="Ghai R."/>
            <person name="Kavagutti S V."/>
        </authorList>
    </citation>
    <scope>NUCLEOTIDE SEQUENCE</scope>
</reference>
<feature type="region of interest" description="Disordered" evidence="1">
    <location>
        <begin position="244"/>
        <end position="263"/>
    </location>
</feature>
<sequence>MDNNSTDGTVRIVQALQRTHPKIKLISESKAGVVHARNAGFCCATGDILGRVDADTRVRPGWAASIADYFSTSETSDIAAISGLNNSYDSPFRKLKGWWVNRQAEKGNFGGIQEFPNLHGANMAIRRSTWLDVEELVSPRDDIHEDLDLALCVDEVGGKISQLTDLYVDISPRRALTPPSKFTAYLDAITATYDLHGHDTAGMQTSLKLRWWFHAMLYLLHLPYDPARGRYSVRRLFAPNKARSLPISSSSGRQELQHAVTRG</sequence>
<name>A0A6J7DTK8_9ZZZZ</name>
<feature type="domain" description="Glycosyltransferase 2-like" evidence="2">
    <location>
        <begin position="2"/>
        <end position="128"/>
    </location>
</feature>
<dbReference type="InterPro" id="IPR029044">
    <property type="entry name" value="Nucleotide-diphossugar_trans"/>
</dbReference>
<dbReference type="InterPro" id="IPR050834">
    <property type="entry name" value="Glycosyltransf_2"/>
</dbReference>
<dbReference type="SUPFAM" id="SSF53448">
    <property type="entry name" value="Nucleotide-diphospho-sugar transferases"/>
    <property type="match status" value="1"/>
</dbReference>
<proteinExistence type="predicted"/>
<dbReference type="InterPro" id="IPR001173">
    <property type="entry name" value="Glyco_trans_2-like"/>
</dbReference>
<dbReference type="AlphaFoldDB" id="A0A6J7DTK8"/>